<dbReference type="AlphaFoldDB" id="A0A1J4JU68"/>
<reference evidence="6" key="1">
    <citation type="submission" date="2016-10" db="EMBL/GenBank/DDBJ databases">
        <authorList>
            <person name="Benchimol M."/>
            <person name="Almeida L.G."/>
            <person name="Vasconcelos A.T."/>
            <person name="Perreira-Neves A."/>
            <person name="Rosa I.A."/>
            <person name="Tasca T."/>
            <person name="Bogo M.R."/>
            <person name="de Souza W."/>
        </authorList>
    </citation>
    <scope>NUCLEOTIDE SEQUENCE [LARGE SCALE GENOMIC DNA]</scope>
    <source>
        <strain evidence="6">K</strain>
    </source>
</reference>
<name>A0A1J4JU68_9EUKA</name>
<dbReference type="SUPFAM" id="SSF56112">
    <property type="entry name" value="Protein kinase-like (PK-like)"/>
    <property type="match status" value="1"/>
</dbReference>
<comment type="caution">
    <text evidence="6">The sequence shown here is derived from an EMBL/GenBank/DDBJ whole genome shotgun (WGS) entry which is preliminary data.</text>
</comment>
<dbReference type="InterPro" id="IPR000719">
    <property type="entry name" value="Prot_kinase_dom"/>
</dbReference>
<dbReference type="OrthoDB" id="4062651at2759"/>
<keyword evidence="1 3" id="KW-0547">Nucleotide-binding</keyword>
<dbReference type="EMBL" id="MLAK01000874">
    <property type="protein sequence ID" value="OHT02258.1"/>
    <property type="molecule type" value="Genomic_DNA"/>
</dbReference>
<dbReference type="Proteomes" id="UP000179807">
    <property type="component" value="Unassembled WGS sequence"/>
</dbReference>
<evidence type="ECO:0000256" key="4">
    <source>
        <dbReference type="RuleBase" id="RU000304"/>
    </source>
</evidence>
<keyword evidence="6" id="KW-0808">Transferase</keyword>
<keyword evidence="6" id="KW-0418">Kinase</keyword>
<dbReference type="PROSITE" id="PS50011">
    <property type="entry name" value="PROTEIN_KINASE_DOM"/>
    <property type="match status" value="1"/>
</dbReference>
<dbReference type="VEuPathDB" id="TrichDB:TRFO_30679"/>
<protein>
    <submittedName>
        <fullName evidence="6">CAMK family protein kinase</fullName>
    </submittedName>
</protein>
<dbReference type="SMART" id="SM00220">
    <property type="entry name" value="S_TKc"/>
    <property type="match status" value="1"/>
</dbReference>
<sequence>MNISLTLPYRTRNYILESEIGRGGFGVVYRAKTTNYSNDYEFAVKVMQLLDTTVGNQQHDSKKAWKIGSFESEVTVLKKLDHPNVIRLYDFYREKDLVFIVLEYCPCGTLEERLFGISFKDKIKICNDIVLGLCYCHDSSIAHRDIKTQNILFDSNNRPKLADFGLAQLLLTKDQKTDKAEGSLYYASPEILSKTNHSPMKSDIWSFGVLVYRVFTGNYPFYGSSKAEIIRNIKANCYLINELPLDIKPLVVGMLKLAADERMTICNLVKAFDVLMHKYNLKTSGLHKQRPGNISLSHIPILLGNSTRRFNLIENGSKISSHGNLLSKPNASYIPFKRAKGGTSSNIGANTGKTMIRQASVNQFLFH</sequence>
<dbReference type="Pfam" id="PF00069">
    <property type="entry name" value="Pkinase"/>
    <property type="match status" value="1"/>
</dbReference>
<evidence type="ECO:0000256" key="1">
    <source>
        <dbReference type="ARBA" id="ARBA00022741"/>
    </source>
</evidence>
<keyword evidence="4" id="KW-0723">Serine/threonine-protein kinase</keyword>
<dbReference type="GeneID" id="94842198"/>
<dbReference type="InterPro" id="IPR017441">
    <property type="entry name" value="Protein_kinase_ATP_BS"/>
</dbReference>
<dbReference type="Gene3D" id="1.10.510.10">
    <property type="entry name" value="Transferase(Phosphotransferase) domain 1"/>
    <property type="match status" value="1"/>
</dbReference>
<evidence type="ECO:0000313" key="6">
    <source>
        <dbReference type="EMBL" id="OHT02258.1"/>
    </source>
</evidence>
<dbReference type="InterPro" id="IPR008271">
    <property type="entry name" value="Ser/Thr_kinase_AS"/>
</dbReference>
<dbReference type="InterPro" id="IPR011009">
    <property type="entry name" value="Kinase-like_dom_sf"/>
</dbReference>
<evidence type="ECO:0000313" key="7">
    <source>
        <dbReference type="Proteomes" id="UP000179807"/>
    </source>
</evidence>
<dbReference type="GO" id="GO:0005524">
    <property type="term" value="F:ATP binding"/>
    <property type="evidence" value="ECO:0007669"/>
    <property type="project" value="UniProtKB-UniRule"/>
</dbReference>
<evidence type="ECO:0000259" key="5">
    <source>
        <dbReference type="PROSITE" id="PS50011"/>
    </source>
</evidence>
<feature type="domain" description="Protein kinase" evidence="5">
    <location>
        <begin position="14"/>
        <end position="280"/>
    </location>
</feature>
<evidence type="ECO:0000256" key="3">
    <source>
        <dbReference type="PROSITE-ProRule" id="PRU10141"/>
    </source>
</evidence>
<comment type="similarity">
    <text evidence="4">Belongs to the protein kinase superfamily.</text>
</comment>
<dbReference type="PROSITE" id="PS00107">
    <property type="entry name" value="PROTEIN_KINASE_ATP"/>
    <property type="match status" value="1"/>
</dbReference>
<dbReference type="RefSeq" id="XP_068355394.1">
    <property type="nucleotide sequence ID" value="XM_068507494.1"/>
</dbReference>
<keyword evidence="7" id="KW-1185">Reference proteome</keyword>
<proteinExistence type="inferred from homology"/>
<gene>
    <name evidence="6" type="ORF">TRFO_30679</name>
</gene>
<dbReference type="PANTHER" id="PTHR24362:SF309">
    <property type="entry name" value="PROTEIN KINASE DOMAIN-CONTAINING PROTEIN"/>
    <property type="match status" value="1"/>
</dbReference>
<dbReference type="PANTHER" id="PTHR24362">
    <property type="entry name" value="SERINE/THREONINE-PROTEIN KINASE NEK"/>
    <property type="match status" value="1"/>
</dbReference>
<accession>A0A1J4JU68</accession>
<dbReference type="GO" id="GO:0004674">
    <property type="term" value="F:protein serine/threonine kinase activity"/>
    <property type="evidence" value="ECO:0007669"/>
    <property type="project" value="UniProtKB-KW"/>
</dbReference>
<organism evidence="6 7">
    <name type="scientific">Tritrichomonas foetus</name>
    <dbReference type="NCBI Taxonomy" id="1144522"/>
    <lineage>
        <taxon>Eukaryota</taxon>
        <taxon>Metamonada</taxon>
        <taxon>Parabasalia</taxon>
        <taxon>Tritrichomonadida</taxon>
        <taxon>Tritrichomonadidae</taxon>
        <taxon>Tritrichomonas</taxon>
    </lineage>
</organism>
<feature type="binding site" evidence="3">
    <location>
        <position position="45"/>
    </location>
    <ligand>
        <name>ATP</name>
        <dbReference type="ChEBI" id="CHEBI:30616"/>
    </ligand>
</feature>
<dbReference type="PROSITE" id="PS00108">
    <property type="entry name" value="PROTEIN_KINASE_ST"/>
    <property type="match status" value="1"/>
</dbReference>
<evidence type="ECO:0000256" key="2">
    <source>
        <dbReference type="ARBA" id="ARBA00022840"/>
    </source>
</evidence>
<keyword evidence="2 3" id="KW-0067">ATP-binding</keyword>